<name>A0A1Q9ERY9_SYMMI</name>
<proteinExistence type="predicted"/>
<keyword evidence="1" id="KW-0812">Transmembrane</keyword>
<gene>
    <name evidence="2" type="ORF">AK812_SmicGene6126</name>
</gene>
<dbReference type="EMBL" id="LSRX01000082">
    <property type="protein sequence ID" value="OLQ10183.1"/>
    <property type="molecule type" value="Genomic_DNA"/>
</dbReference>
<comment type="caution">
    <text evidence="2">The sequence shown here is derived from an EMBL/GenBank/DDBJ whole genome shotgun (WGS) entry which is preliminary data.</text>
</comment>
<dbReference type="OrthoDB" id="72053at2759"/>
<dbReference type="AlphaFoldDB" id="A0A1Q9ERY9"/>
<accession>A0A1Q9ERY9</accession>
<feature type="transmembrane region" description="Helical" evidence="1">
    <location>
        <begin position="46"/>
        <end position="68"/>
    </location>
</feature>
<evidence type="ECO:0000313" key="3">
    <source>
        <dbReference type="Proteomes" id="UP000186817"/>
    </source>
</evidence>
<dbReference type="Proteomes" id="UP000186817">
    <property type="component" value="Unassembled WGS sequence"/>
</dbReference>
<evidence type="ECO:0000313" key="2">
    <source>
        <dbReference type="EMBL" id="OLQ10183.1"/>
    </source>
</evidence>
<feature type="transmembrane region" description="Helical" evidence="1">
    <location>
        <begin position="7"/>
        <end position="40"/>
    </location>
</feature>
<keyword evidence="1" id="KW-0472">Membrane</keyword>
<evidence type="ECO:0000256" key="1">
    <source>
        <dbReference type="SAM" id="Phobius"/>
    </source>
</evidence>
<keyword evidence="3" id="KW-1185">Reference proteome</keyword>
<keyword evidence="1" id="KW-1133">Transmembrane helix</keyword>
<sequence>MLMIMTYHIIISIIIIIIIIIIMIITIIVIIIIITIIMTITITVTVTITSIIMINLIFIRIFILILILTTVTSVTTTAACAFFTLSSVRFPGVWALGEGNFYEFTHSDRPAVLVALGPEVGEDLEQEIRGAQREFSQEFLFGALNGSHWSEERHEMPRAIRVQCDSLRCKPGLPVTRLFRPLGPAIELGSGYPLFCCKAAAAL</sequence>
<reference evidence="2 3" key="1">
    <citation type="submission" date="2016-02" db="EMBL/GenBank/DDBJ databases">
        <title>Genome analysis of coral dinoflagellate symbionts highlights evolutionary adaptations to a symbiotic lifestyle.</title>
        <authorList>
            <person name="Aranda M."/>
            <person name="Li Y."/>
            <person name="Liew Y.J."/>
            <person name="Baumgarten S."/>
            <person name="Simakov O."/>
            <person name="Wilson M."/>
            <person name="Piel J."/>
            <person name="Ashoor H."/>
            <person name="Bougouffa S."/>
            <person name="Bajic V.B."/>
            <person name="Ryu T."/>
            <person name="Ravasi T."/>
            <person name="Bayer T."/>
            <person name="Micklem G."/>
            <person name="Kim H."/>
            <person name="Bhak J."/>
            <person name="Lajeunesse T.C."/>
            <person name="Voolstra C.R."/>
        </authorList>
    </citation>
    <scope>NUCLEOTIDE SEQUENCE [LARGE SCALE GENOMIC DNA]</scope>
    <source>
        <strain evidence="2 3">CCMP2467</strain>
    </source>
</reference>
<organism evidence="2 3">
    <name type="scientific">Symbiodinium microadriaticum</name>
    <name type="common">Dinoflagellate</name>
    <name type="synonym">Zooxanthella microadriatica</name>
    <dbReference type="NCBI Taxonomy" id="2951"/>
    <lineage>
        <taxon>Eukaryota</taxon>
        <taxon>Sar</taxon>
        <taxon>Alveolata</taxon>
        <taxon>Dinophyceae</taxon>
        <taxon>Suessiales</taxon>
        <taxon>Symbiodiniaceae</taxon>
        <taxon>Symbiodinium</taxon>
    </lineage>
</organism>
<protein>
    <submittedName>
        <fullName evidence="2">Uncharacterized protein</fullName>
    </submittedName>
</protein>